<dbReference type="InterPro" id="IPR044749">
    <property type="entry name" value="FANCM_DEXDc"/>
</dbReference>
<feature type="domain" description="Helicase ATP-binding" evidence="9">
    <location>
        <begin position="100"/>
        <end position="268"/>
    </location>
</feature>
<dbReference type="SUPFAM" id="SSF52980">
    <property type="entry name" value="Restriction endonuclease-like"/>
    <property type="match status" value="1"/>
</dbReference>
<dbReference type="Pfam" id="PF00270">
    <property type="entry name" value="DEAD"/>
    <property type="match status" value="1"/>
</dbReference>
<dbReference type="InterPro" id="IPR011545">
    <property type="entry name" value="DEAD/DEAH_box_helicase_dom"/>
</dbReference>
<proteinExistence type="inferred from homology"/>
<evidence type="ECO:0000313" key="12">
    <source>
        <dbReference type="Proteomes" id="UP001321473"/>
    </source>
</evidence>
<feature type="region of interest" description="Disordered" evidence="8">
    <location>
        <begin position="1142"/>
        <end position="1165"/>
    </location>
</feature>
<feature type="region of interest" description="Disordered" evidence="8">
    <location>
        <begin position="1"/>
        <end position="30"/>
    </location>
</feature>
<dbReference type="PANTHER" id="PTHR14025">
    <property type="entry name" value="FANCONI ANEMIA GROUP M FANCM FAMILY MEMBER"/>
    <property type="match status" value="1"/>
</dbReference>
<name>A0AAQ4EIF1_AMBAM</name>
<keyword evidence="6" id="KW-0067">ATP-binding</keyword>
<dbReference type="InterPro" id="IPR014001">
    <property type="entry name" value="Helicase_ATP-bd"/>
</dbReference>
<comment type="similarity">
    <text evidence="2">Belongs to the DEAD box helicase family. DEAH subfamily. FANCM sub-subfamily.</text>
</comment>
<feature type="compositionally biased region" description="Basic residues" evidence="8">
    <location>
        <begin position="1623"/>
        <end position="1635"/>
    </location>
</feature>
<evidence type="ECO:0000256" key="4">
    <source>
        <dbReference type="ARBA" id="ARBA00022801"/>
    </source>
</evidence>
<dbReference type="GO" id="GO:0016787">
    <property type="term" value="F:hydrolase activity"/>
    <property type="evidence" value="ECO:0007669"/>
    <property type="project" value="UniProtKB-KW"/>
</dbReference>
<dbReference type="GO" id="GO:0005634">
    <property type="term" value="C:nucleus"/>
    <property type="evidence" value="ECO:0007669"/>
    <property type="project" value="UniProtKB-SubCell"/>
</dbReference>
<evidence type="ECO:0000256" key="2">
    <source>
        <dbReference type="ARBA" id="ARBA00009889"/>
    </source>
</evidence>
<keyword evidence="7" id="KW-0539">Nucleus</keyword>
<feature type="compositionally biased region" description="Basic and acidic residues" evidence="8">
    <location>
        <begin position="854"/>
        <end position="881"/>
    </location>
</feature>
<evidence type="ECO:0000313" key="11">
    <source>
        <dbReference type="EMBL" id="KAK8774464.1"/>
    </source>
</evidence>
<reference evidence="11 12" key="1">
    <citation type="journal article" date="2023" name="Arcadia Sci">
        <title>De novo assembly of a long-read Amblyomma americanum tick genome.</title>
        <authorList>
            <person name="Chou S."/>
            <person name="Poskanzer K.E."/>
            <person name="Rollins M."/>
            <person name="Thuy-Boun P.S."/>
        </authorList>
    </citation>
    <scope>NUCLEOTIDE SEQUENCE [LARGE SCALE GENOMIC DNA]</scope>
    <source>
        <strain evidence="11">F_SG_1</strain>
        <tissue evidence="11">Salivary glands</tissue>
    </source>
</reference>
<dbReference type="Gene3D" id="1.10.150.20">
    <property type="entry name" value="5' to 3' exonuclease, C-terminal subdomain"/>
    <property type="match status" value="1"/>
</dbReference>
<sequence length="2122" mass="235415">MKQATLFKAWHPKGSTTSEVPKPKDKPPDDIVNLSDEDDQFLIQAMDETLAGNFPSTSFAQGAYPSTQKALENLEGFDVVAGQTWIYPTNYPVRSYQFNIVQTALFKNTMVILPTGLGKTFIAAVVMYNFYRWYPTGKIVFMAPTRPLVAQQIEACYNIMGIPLDDTMEMTGTIPAGQRAQGWRERRVFFLTPQVMMNDLLRNALRPQDVKCLVIDEAHKALGSYSYCQVVQEIIKYNNQFRVLALSATPGTDVKAVRSVLENLMISHVELRTEESLDIQQYTQKRTIDKVVVPLGEEIGELKNKFLGVIRTYLDRLERLHAIPRLNPESLGKYRMLLLKDSFQQNPPNGLSSRECGQLLGHFSLLISLYHAFELLLAHGMQPFFYFLKGIVDGEKSQPRVRYELMHNSEFEDLYMHLERRLGVSEASANDTLHPTAAAAASSLYENTLPQNGNQGEQVMGHPKLAKLEEIILEHFRSFASNEGGTRVMVFSQYRDSVKEITTCLNRHQPLVKAMNFVGQRTGTAKGFSQKEQLLVVRKFREGGYNVLVSTCVGEEGLDIGEIDLIICFDAPKSPIRLVQRMGRTGRKRAGRIVVLLTEGKEEQAYKESNYKKQNIHRAITSGRQLGNLYEASPRMVPRGINPVCHRMFMTVPEYNSAKSATTTGRKPRSILNFFTGKQQKKVGAALNKQEELYYEAHYEVDPSTVPLLPSPSQRFLCLRNFPSKEEKTRDEGTKNRPRLSLSNWTQWQCNEQRTHFLAHSSKTKLFVHLMHFMETAHCGDDGFDAYSLELKPFLQKEYILSSDECLSPDPDMVDAEDRNGKTGKRGRRKKFTKKIGVSVAADSATSDEEMDDGEGKQSKDPGDLSDGKANRKEPTIKEPSEGSGTKVKKRKKKRVINDYFKERSPSPDSLTDSSAVIIDLCSGVKKMDCHEQVKSDQDFIEVVSSAEPPPHADMENEELLEPDPPEVEIRTPPRLDTDIFPSKGYALPPIDVAKILFGKAETSGVMSPGKLDAAPAVETMDCRVSDTEFERSGVIAGGCEARFLKLEVASDVEDFLDDDNCLKDDEGLGDVRLNPCLESSCGGGKDLKEDKASSVLSPALVGSRRHTEALSPVAVEAWDLVGDANMDSFCDELFNSQKGAHENDTHAKVTDKKGSVSNPVGISTQKPASAAECDRFSDELFDAVCDEAAMVTGAVQLNATEPSASARAPSPIAILSQKLAPPAHSTPCRSTRKTIMASAARSSDAISSITSKVNTPSPIRKAIPVCEDSDWDVLGDSDVELFENISDGHVSDHNDVSGDEQGCEDMGITEICNFIEENSVVEAAKDGEDSVFHRSEPAQIVRSTTVNNATLRDPGVICDDARSSPVNKNSSFGLRNKLSGCVRSLSMKEPKGATKNSLNTKEAMAKTSPRLTEVKSRSIVVDSTNCPSTHTSVHDDSAAAKSFSAVHQTSDLNETSASKRPSFEITVSWSDFESGNSSDEPPTAVRTLTQKQRGKASLPLTAFSMSGMTQSRNVPVALVKPMMCSTSKVTEIVSSDDSPVRVRRKRPRQRRISSASSTESEPSPPAVRKKASRRVVIDSDDDFQVLTCKKQHPTQKEAALTQRKEAVQRRPDRKERETSTPARKRTKKTTKKNKNNFVEQEADVSADVINSTDESENSSLDQLDESFIDDQTQEQHVSDSVATQIHATVPNETLYLRAVRSPVGAAKFKIGHTSRVRYSEVFSQPVHEDDEDYIQDSFCVGNDDSSVLHRLSSSVSEKEELEEDSLMHSPVKTKLRKKRIHIFSSEDESHFTEMVNKSPKVDADNSAIRKRYRGKLPIHLDTKSPGHVTGPEISGCALADLPGNRPAEMAPSSAMASSQLSSREERLRLQKIKQEEFRRMHMASLLTTASSAVACVHRSPAKARVDSTTTIIVDTREIASGTTLVSTLRACEGVRVEVHSLSVGSLVVGRRCCVMRRALADFGNPQNHSRFVDEVRRLFELYDRPCVILERPQRVKPGERQFKRTKYFDSTLMFLTSTHAKVFFSQSQGNTAELVLALAKKECQKGMALASPDCIQDKNHIVQFYLAFPKVSLATAISLASAFPSVRALVNSSVEELQELTKISESRAMDILDFCRMSAVV</sequence>
<evidence type="ECO:0000256" key="8">
    <source>
        <dbReference type="SAM" id="MobiDB-lite"/>
    </source>
</evidence>
<evidence type="ECO:0000256" key="6">
    <source>
        <dbReference type="ARBA" id="ARBA00022840"/>
    </source>
</evidence>
<dbReference type="InterPro" id="IPR031879">
    <property type="entry name" value="FANCM-MHF-bd"/>
</dbReference>
<feature type="compositionally biased region" description="Polar residues" evidence="8">
    <location>
        <begin position="1472"/>
        <end position="1492"/>
    </location>
</feature>
<dbReference type="GO" id="GO:0043138">
    <property type="term" value="F:3'-5' DNA helicase activity"/>
    <property type="evidence" value="ECO:0007669"/>
    <property type="project" value="InterPro"/>
</dbReference>
<dbReference type="CDD" id="cd12091">
    <property type="entry name" value="FANCM_ID"/>
    <property type="match status" value="1"/>
</dbReference>
<dbReference type="FunFam" id="3.40.50.300:FF:000861">
    <property type="entry name" value="Fanconi anemia, complementation group M"/>
    <property type="match status" value="1"/>
</dbReference>
<evidence type="ECO:0000256" key="5">
    <source>
        <dbReference type="ARBA" id="ARBA00022806"/>
    </source>
</evidence>
<dbReference type="InterPro" id="IPR010994">
    <property type="entry name" value="RuvA_2-like"/>
</dbReference>
<accession>A0AAQ4EIF1</accession>
<feature type="region of interest" description="Disordered" evidence="8">
    <location>
        <begin position="806"/>
        <end position="892"/>
    </location>
</feature>
<dbReference type="GO" id="GO:0036297">
    <property type="term" value="P:interstrand cross-link repair"/>
    <property type="evidence" value="ECO:0007669"/>
    <property type="project" value="TreeGrafter"/>
</dbReference>
<evidence type="ECO:0000256" key="7">
    <source>
        <dbReference type="ARBA" id="ARBA00023242"/>
    </source>
</evidence>
<feature type="compositionally biased region" description="Polar residues" evidence="8">
    <location>
        <begin position="1156"/>
        <end position="1165"/>
    </location>
</feature>
<dbReference type="SUPFAM" id="SSF52540">
    <property type="entry name" value="P-loop containing nucleoside triphosphate hydrolases"/>
    <property type="match status" value="1"/>
</dbReference>
<feature type="compositionally biased region" description="Basic and acidic residues" evidence="8">
    <location>
        <begin position="1142"/>
        <end position="1155"/>
    </location>
</feature>
<dbReference type="InterPro" id="IPR006166">
    <property type="entry name" value="ERCC4_domain"/>
</dbReference>
<keyword evidence="3" id="KW-0547">Nucleotide-binding</keyword>
<feature type="compositionally biased region" description="Polar residues" evidence="8">
    <location>
        <begin position="1422"/>
        <end position="1432"/>
    </location>
</feature>
<protein>
    <recommendedName>
        <fullName evidence="13">Fanconi anemia group M protein</fullName>
    </recommendedName>
</protein>
<dbReference type="SMART" id="SM00487">
    <property type="entry name" value="DEXDc"/>
    <property type="match status" value="1"/>
</dbReference>
<evidence type="ECO:0000259" key="10">
    <source>
        <dbReference type="PROSITE" id="PS51194"/>
    </source>
</evidence>
<dbReference type="CDD" id="cd18801">
    <property type="entry name" value="SF2_C_FANCM_Hef"/>
    <property type="match status" value="1"/>
</dbReference>
<feature type="compositionally biased region" description="Low complexity" evidence="8">
    <location>
        <begin position="1553"/>
        <end position="1562"/>
    </location>
</feature>
<dbReference type="GO" id="GO:0005524">
    <property type="term" value="F:ATP binding"/>
    <property type="evidence" value="ECO:0007669"/>
    <property type="project" value="UniProtKB-KW"/>
</dbReference>
<dbReference type="PANTHER" id="PTHR14025:SF20">
    <property type="entry name" value="FANCONI ANEMIA GROUP M PROTEIN"/>
    <property type="match status" value="1"/>
</dbReference>
<keyword evidence="12" id="KW-1185">Reference proteome</keyword>
<dbReference type="Proteomes" id="UP001321473">
    <property type="component" value="Unassembled WGS sequence"/>
</dbReference>
<feature type="compositionally biased region" description="Basic and acidic residues" evidence="8">
    <location>
        <begin position="1603"/>
        <end position="1619"/>
    </location>
</feature>
<keyword evidence="5" id="KW-0347">Helicase</keyword>
<dbReference type="SMART" id="SM00490">
    <property type="entry name" value="HELICc"/>
    <property type="match status" value="1"/>
</dbReference>
<comment type="caution">
    <text evidence="11">The sequence shown here is derived from an EMBL/GenBank/DDBJ whole genome shotgun (WGS) entry which is preliminary data.</text>
</comment>
<feature type="compositionally biased region" description="Basic residues" evidence="8">
    <location>
        <begin position="1542"/>
        <end position="1552"/>
    </location>
</feature>
<gene>
    <name evidence="11" type="ORF">V5799_010997</name>
</gene>
<dbReference type="Gene3D" id="3.40.50.300">
    <property type="entry name" value="P-loop containing nucleotide triphosphate hydrolases"/>
    <property type="match status" value="2"/>
</dbReference>
<dbReference type="Pfam" id="PF00271">
    <property type="entry name" value="Helicase_C"/>
    <property type="match status" value="1"/>
</dbReference>
<dbReference type="EMBL" id="JARKHS020015377">
    <property type="protein sequence ID" value="KAK8774464.1"/>
    <property type="molecule type" value="Genomic_DNA"/>
</dbReference>
<dbReference type="SUPFAM" id="SSF47781">
    <property type="entry name" value="RuvA domain 2-like"/>
    <property type="match status" value="1"/>
</dbReference>
<dbReference type="PROSITE" id="PS51192">
    <property type="entry name" value="HELICASE_ATP_BIND_1"/>
    <property type="match status" value="1"/>
</dbReference>
<dbReference type="InterPro" id="IPR039686">
    <property type="entry name" value="FANCM/Mph1-like_ID"/>
</dbReference>
<dbReference type="InterPro" id="IPR001650">
    <property type="entry name" value="Helicase_C-like"/>
</dbReference>
<feature type="region of interest" description="Disordered" evidence="8">
    <location>
        <begin position="1389"/>
        <end position="1435"/>
    </location>
</feature>
<dbReference type="GO" id="GO:0009378">
    <property type="term" value="F:four-way junction helicase activity"/>
    <property type="evidence" value="ECO:0007669"/>
    <property type="project" value="TreeGrafter"/>
</dbReference>
<keyword evidence="4" id="KW-0378">Hydrolase</keyword>
<dbReference type="Pfam" id="PF16783">
    <property type="entry name" value="FANCM-MHF_bd"/>
    <property type="match status" value="1"/>
</dbReference>
<comment type="subcellular location">
    <subcellularLocation>
        <location evidence="1">Nucleus</location>
    </subcellularLocation>
</comment>
<feature type="compositionally biased region" description="Basic residues" evidence="8">
    <location>
        <begin position="822"/>
        <end position="834"/>
    </location>
</feature>
<feature type="region of interest" description="Disordered" evidence="8">
    <location>
        <begin position="1472"/>
        <end position="1496"/>
    </location>
</feature>
<dbReference type="PROSITE" id="PS51194">
    <property type="entry name" value="HELICASE_CTER"/>
    <property type="match status" value="1"/>
</dbReference>
<dbReference type="Gene3D" id="1.20.1320.20">
    <property type="entry name" value="hef helicase domain"/>
    <property type="match status" value="1"/>
</dbReference>
<organism evidence="11 12">
    <name type="scientific">Amblyomma americanum</name>
    <name type="common">Lone star tick</name>
    <dbReference type="NCBI Taxonomy" id="6943"/>
    <lineage>
        <taxon>Eukaryota</taxon>
        <taxon>Metazoa</taxon>
        <taxon>Ecdysozoa</taxon>
        <taxon>Arthropoda</taxon>
        <taxon>Chelicerata</taxon>
        <taxon>Arachnida</taxon>
        <taxon>Acari</taxon>
        <taxon>Parasitiformes</taxon>
        <taxon>Ixodida</taxon>
        <taxon>Ixodoidea</taxon>
        <taxon>Ixodidae</taxon>
        <taxon>Amblyomminae</taxon>
        <taxon>Amblyomma</taxon>
    </lineage>
</organism>
<dbReference type="CDD" id="cd18033">
    <property type="entry name" value="DEXDc_FANCM"/>
    <property type="match status" value="1"/>
</dbReference>
<dbReference type="GO" id="GO:0045003">
    <property type="term" value="P:double-strand break repair via synthesis-dependent strand annealing"/>
    <property type="evidence" value="ECO:0007669"/>
    <property type="project" value="TreeGrafter"/>
</dbReference>
<evidence type="ECO:0000259" key="9">
    <source>
        <dbReference type="PROSITE" id="PS51192"/>
    </source>
</evidence>
<evidence type="ECO:0008006" key="13">
    <source>
        <dbReference type="Google" id="ProtNLM"/>
    </source>
</evidence>
<evidence type="ECO:0000256" key="3">
    <source>
        <dbReference type="ARBA" id="ARBA00022741"/>
    </source>
</evidence>
<dbReference type="SMART" id="SM00891">
    <property type="entry name" value="ERCC4"/>
    <property type="match status" value="1"/>
</dbReference>
<feature type="domain" description="Helicase C-terminal" evidence="10">
    <location>
        <begin position="467"/>
        <end position="630"/>
    </location>
</feature>
<dbReference type="InterPro" id="IPR027417">
    <property type="entry name" value="P-loop_NTPase"/>
</dbReference>
<dbReference type="Gene3D" id="3.40.50.10130">
    <property type="match status" value="1"/>
</dbReference>
<dbReference type="InterPro" id="IPR011335">
    <property type="entry name" value="Restrct_endonuc-II-like"/>
</dbReference>
<feature type="region of interest" description="Disordered" evidence="8">
    <location>
        <begin position="1531"/>
        <end position="1642"/>
    </location>
</feature>
<dbReference type="GO" id="GO:0000400">
    <property type="term" value="F:four-way junction DNA binding"/>
    <property type="evidence" value="ECO:0007669"/>
    <property type="project" value="TreeGrafter"/>
</dbReference>
<evidence type="ECO:0000256" key="1">
    <source>
        <dbReference type="ARBA" id="ARBA00004123"/>
    </source>
</evidence>
<dbReference type="Pfam" id="PF02732">
    <property type="entry name" value="ERCC4"/>
    <property type="match status" value="1"/>
</dbReference>
<dbReference type="GO" id="GO:0004518">
    <property type="term" value="F:nuclease activity"/>
    <property type="evidence" value="ECO:0007669"/>
    <property type="project" value="InterPro"/>
</dbReference>